<evidence type="ECO:0000313" key="10">
    <source>
        <dbReference type="EMBL" id="BDI07456.1"/>
    </source>
</evidence>
<organism evidence="10 11">
    <name type="scientific">Sphaerotilus microaerophilus</name>
    <dbReference type="NCBI Taxonomy" id="2914710"/>
    <lineage>
        <taxon>Bacteria</taxon>
        <taxon>Pseudomonadati</taxon>
        <taxon>Pseudomonadota</taxon>
        <taxon>Betaproteobacteria</taxon>
        <taxon>Burkholderiales</taxon>
        <taxon>Sphaerotilaceae</taxon>
        <taxon>Sphaerotilus</taxon>
    </lineage>
</organism>
<dbReference type="InterPro" id="IPR047817">
    <property type="entry name" value="ABC2_TM_bact-type"/>
</dbReference>
<accession>A0ABN6PQG5</accession>
<feature type="transmembrane region" description="Helical" evidence="8">
    <location>
        <begin position="293"/>
        <end position="317"/>
    </location>
</feature>
<dbReference type="PANTHER" id="PTHR30294">
    <property type="entry name" value="MEMBRANE COMPONENT OF ABC TRANSPORTER YHHJ-RELATED"/>
    <property type="match status" value="1"/>
</dbReference>
<evidence type="ECO:0000256" key="1">
    <source>
        <dbReference type="ARBA" id="ARBA00004651"/>
    </source>
</evidence>
<evidence type="ECO:0000256" key="6">
    <source>
        <dbReference type="ARBA" id="ARBA00022989"/>
    </source>
</evidence>
<evidence type="ECO:0000256" key="5">
    <source>
        <dbReference type="ARBA" id="ARBA00022692"/>
    </source>
</evidence>
<protein>
    <submittedName>
        <fullName evidence="10">ABC transporter</fullName>
    </submittedName>
</protein>
<dbReference type="PANTHER" id="PTHR30294:SF38">
    <property type="entry name" value="TRANSPORT PERMEASE PROTEIN"/>
    <property type="match status" value="1"/>
</dbReference>
<keyword evidence="5 8" id="KW-0812">Transmembrane</keyword>
<feature type="transmembrane region" description="Helical" evidence="8">
    <location>
        <begin position="384"/>
        <end position="403"/>
    </location>
</feature>
<feature type="transmembrane region" description="Helical" evidence="8">
    <location>
        <begin position="250"/>
        <end position="273"/>
    </location>
</feature>
<evidence type="ECO:0000256" key="7">
    <source>
        <dbReference type="ARBA" id="ARBA00023136"/>
    </source>
</evidence>
<dbReference type="Pfam" id="PF12698">
    <property type="entry name" value="ABC2_membrane_3"/>
    <property type="match status" value="1"/>
</dbReference>
<feature type="transmembrane region" description="Helical" evidence="8">
    <location>
        <begin position="324"/>
        <end position="347"/>
    </location>
</feature>
<dbReference type="InterPro" id="IPR051449">
    <property type="entry name" value="ABC-2_transporter_component"/>
</dbReference>
<comment type="subcellular location">
    <subcellularLocation>
        <location evidence="1">Cell membrane</location>
        <topology evidence="1">Multi-pass membrane protein</topology>
    </subcellularLocation>
</comment>
<keyword evidence="6 8" id="KW-1133">Transmembrane helix</keyword>
<feature type="transmembrane region" description="Helical" evidence="8">
    <location>
        <begin position="210"/>
        <end position="230"/>
    </location>
</feature>
<dbReference type="PROSITE" id="PS51012">
    <property type="entry name" value="ABC_TM2"/>
    <property type="match status" value="1"/>
</dbReference>
<proteinExistence type="inferred from homology"/>
<feature type="transmembrane region" description="Helical" evidence="8">
    <location>
        <begin position="36"/>
        <end position="57"/>
    </location>
</feature>
<dbReference type="InterPro" id="IPR013525">
    <property type="entry name" value="ABC2_TM"/>
</dbReference>
<dbReference type="EMBL" id="AP025730">
    <property type="protein sequence ID" value="BDI07456.1"/>
    <property type="molecule type" value="Genomic_DNA"/>
</dbReference>
<dbReference type="Proteomes" id="UP001057498">
    <property type="component" value="Chromosome"/>
</dbReference>
<keyword evidence="11" id="KW-1185">Reference proteome</keyword>
<evidence type="ECO:0000259" key="9">
    <source>
        <dbReference type="PROSITE" id="PS51012"/>
    </source>
</evidence>
<evidence type="ECO:0000256" key="2">
    <source>
        <dbReference type="ARBA" id="ARBA00007783"/>
    </source>
</evidence>
<reference evidence="10" key="1">
    <citation type="submission" date="2022-04" db="EMBL/GenBank/DDBJ databases">
        <title>Whole genome sequence of Sphaerotilus sp. FB-5.</title>
        <authorList>
            <person name="Takeda M."/>
            <person name="Narihara S."/>
            <person name="Akimoto M."/>
            <person name="Akimoto R."/>
            <person name="Nishiyashiki S."/>
            <person name="Murakami T."/>
        </authorList>
    </citation>
    <scope>NUCLEOTIDE SEQUENCE</scope>
    <source>
        <strain evidence="10">FB-5</strain>
    </source>
</reference>
<evidence type="ECO:0000256" key="8">
    <source>
        <dbReference type="SAM" id="Phobius"/>
    </source>
</evidence>
<name>A0ABN6PQG5_9BURK</name>
<feature type="domain" description="ABC transmembrane type-2" evidence="9">
    <location>
        <begin position="169"/>
        <end position="406"/>
    </location>
</feature>
<evidence type="ECO:0000313" key="11">
    <source>
        <dbReference type="Proteomes" id="UP001057498"/>
    </source>
</evidence>
<evidence type="ECO:0000256" key="4">
    <source>
        <dbReference type="ARBA" id="ARBA00022475"/>
    </source>
</evidence>
<sequence>MTPDPTPAGRASRIGRSATILLGLMRKELLALRRDLHGLAALFLMPLMFIVLMSLALQNFWEPPRPPARYAVLDHDGGAPARALLQRWQARHGAAQPLPTDWRSAVRQGRLGYVLEVQRGFSARLTELIDGAGLDPARLVLHAEPGLDAAVLLVTQAELERGIGNLRARALLSELAPSALGGMSPDGVADFVTAQRVGALVRPNAVQHNVPAWLVFGMFFVVAALGSLFVEERRCGALARLRGMGVGPGLLLAAKALPYLGVNLLQAALMLAVGLWLMPLLGSPGLSLQGVDLAALAVVLLAISAAAVGLGLALASLMRTSGQALAIGPLVNVLMAAAGGIMVPTFIMPAPMQALAQVSPMNWALEALLTVLLRGGSLPQVQPLLWPLLALAGAALAVAAWGLQRRSPLE</sequence>
<keyword evidence="3" id="KW-0813">Transport</keyword>
<dbReference type="RefSeq" id="WP_251970645.1">
    <property type="nucleotide sequence ID" value="NZ_AP025730.1"/>
</dbReference>
<evidence type="ECO:0000256" key="3">
    <source>
        <dbReference type="ARBA" id="ARBA00022448"/>
    </source>
</evidence>
<comment type="similarity">
    <text evidence="2">Belongs to the ABC-2 integral membrane protein family.</text>
</comment>
<keyword evidence="7 8" id="KW-0472">Membrane</keyword>
<gene>
    <name evidence="10" type="ORF">CATMQ487_44260</name>
</gene>
<keyword evidence="4" id="KW-1003">Cell membrane</keyword>